<evidence type="ECO:0000256" key="1">
    <source>
        <dbReference type="SAM" id="SignalP"/>
    </source>
</evidence>
<dbReference type="EMBL" id="CP003040">
    <property type="protein sequence ID" value="AEN98357.1"/>
    <property type="molecule type" value="Genomic_DNA"/>
</dbReference>
<evidence type="ECO:0000313" key="2">
    <source>
        <dbReference type="EMBL" id="AEN98357.1"/>
    </source>
</evidence>
<reference evidence="2 3" key="1">
    <citation type="journal article" date="2015" name="Genome Announc.">
        <title>Complete genome sequence of the human gut symbiont Roseburia hominis.</title>
        <authorList>
            <person name="Travis A.J."/>
            <person name="Kelly D."/>
            <person name="Flint H.J."/>
            <person name="Aminov R.I."/>
        </authorList>
    </citation>
    <scope>NUCLEOTIDE SEQUENCE [LARGE SCALE GENOMIC DNA]</scope>
    <source>
        <strain evidence="3">DSM 16839 / JCM 17582 / NCIMB 14029 / A2-183</strain>
    </source>
</reference>
<feature type="chain" id="PRO_5003437851" description="Peptidase C-terminal archaeal/bacterial domain-containing protein" evidence="1">
    <location>
        <begin position="20"/>
        <end position="330"/>
    </location>
</feature>
<evidence type="ECO:0000313" key="3">
    <source>
        <dbReference type="Proteomes" id="UP000008178"/>
    </source>
</evidence>
<dbReference type="SUPFAM" id="SSF89260">
    <property type="entry name" value="Collagen-binding domain"/>
    <property type="match status" value="1"/>
</dbReference>
<dbReference type="BioCyc" id="RHOM585394:G1H02-3227-MONOMER"/>
<protein>
    <recommendedName>
        <fullName evidence="4">Peptidase C-terminal archaeal/bacterial domain-containing protein</fullName>
    </recommendedName>
</protein>
<sequence>MLLAFSMMVSLGSVATVNAAEMENEFSTLKESSSFEEVAEVGSLEQFKGDSIDKIKMDDSGIALTATGDSYEANNGPAVATKGRYNKITYASLHDANDVDWYTIEVLDTSKPISVFLTNIPSGCDYDMYLLKYDSTLGITKMYYNLQSGTTAEELYGTVDEVGTYYVVVQASTSSSIENNFSSSNYTLYMGDYYRVGQYGYVDTGLDISFGNIPVGNTTPVYRGWYTYDLSNEASIPNDAIVTKIYLTGNGNGAYWLGFYKMMAAAGQGIQLESKIGQIEVMYSGDNQLLAKQKWLIGGKIMASTNFVWEPQILIAYKYAATISNMRFFA</sequence>
<dbReference type="STRING" id="585394.RHOM_16265"/>
<dbReference type="KEGG" id="rho:RHOM_16265"/>
<evidence type="ECO:0008006" key="4">
    <source>
        <dbReference type="Google" id="ProtNLM"/>
    </source>
</evidence>
<feature type="signal peptide" evidence="1">
    <location>
        <begin position="1"/>
        <end position="19"/>
    </location>
</feature>
<accession>G2SYU8</accession>
<dbReference type="HOGENOM" id="CLU_841678_0_0_9"/>
<keyword evidence="1" id="KW-0732">Signal</keyword>
<dbReference type="Proteomes" id="UP000008178">
    <property type="component" value="Chromosome"/>
</dbReference>
<proteinExistence type="predicted"/>
<name>G2SYU8_ROSHA</name>
<dbReference type="Gene3D" id="2.60.120.380">
    <property type="match status" value="1"/>
</dbReference>
<organism evidence="2 3">
    <name type="scientific">Roseburia hominis (strain DSM 16839 / JCM 17582 / NCIMB 14029 / A2-183)</name>
    <dbReference type="NCBI Taxonomy" id="585394"/>
    <lineage>
        <taxon>Bacteria</taxon>
        <taxon>Bacillati</taxon>
        <taxon>Bacillota</taxon>
        <taxon>Clostridia</taxon>
        <taxon>Lachnospirales</taxon>
        <taxon>Lachnospiraceae</taxon>
        <taxon>Roseburia</taxon>
    </lineage>
</organism>
<gene>
    <name evidence="2" type="ordered locus">RHOM_16265</name>
</gene>
<dbReference type="eggNOG" id="ENOG503278X">
    <property type="taxonomic scope" value="Bacteria"/>
</dbReference>
<keyword evidence="3" id="KW-1185">Reference proteome</keyword>
<dbReference type="AlphaFoldDB" id="G2SYU8"/>